<accession>A0A6J5KXU1</accession>
<dbReference type="InterPro" id="IPR012668">
    <property type="entry name" value="CHP02466"/>
</dbReference>
<reference evidence="1" key="1">
    <citation type="submission" date="2020-04" db="EMBL/GenBank/DDBJ databases">
        <authorList>
            <person name="Chiriac C."/>
            <person name="Salcher M."/>
            <person name="Ghai R."/>
            <person name="Kavagutti S V."/>
        </authorList>
    </citation>
    <scope>NUCLEOTIDE SEQUENCE</scope>
</reference>
<evidence type="ECO:0000313" key="2">
    <source>
        <dbReference type="EMBL" id="CAB5209305.1"/>
    </source>
</evidence>
<dbReference type="Gene3D" id="2.60.120.620">
    <property type="entry name" value="q2cbj1_9rhob like domain"/>
    <property type="match status" value="1"/>
</dbReference>
<dbReference type="Pfam" id="PF13759">
    <property type="entry name" value="2OG-FeII_Oxy_5"/>
    <property type="match status" value="1"/>
</dbReference>
<protein>
    <submittedName>
        <fullName evidence="1">Uncharacterized protein</fullName>
    </submittedName>
</protein>
<gene>
    <name evidence="2" type="ORF">UFOVP181_412</name>
    <name evidence="1" type="ORF">UFOVP57_227</name>
</gene>
<organism evidence="1">
    <name type="scientific">uncultured Caudovirales phage</name>
    <dbReference type="NCBI Taxonomy" id="2100421"/>
    <lineage>
        <taxon>Viruses</taxon>
        <taxon>Duplodnaviria</taxon>
        <taxon>Heunggongvirae</taxon>
        <taxon>Uroviricota</taxon>
        <taxon>Caudoviricetes</taxon>
        <taxon>Peduoviridae</taxon>
        <taxon>Maltschvirus</taxon>
        <taxon>Maltschvirus maltsch</taxon>
    </lineage>
</organism>
<evidence type="ECO:0000313" key="1">
    <source>
        <dbReference type="EMBL" id="CAB4125816.1"/>
    </source>
</evidence>
<proteinExistence type="predicted"/>
<sequence length="208" mass="23745">MTLKVAYFQPTILAIDQVPPVEFSKIYSLTEELHQHPELNDEGNPFISIRGGQQIQVHPNELNIDVDWLVKWLETLCAGYMEIVSQQSGTEDLKYCKPVVTSIWTIRQFEDSYQEMHTHPGGNLSGNIYVSAPELREHSNPSDSQVAFRLPQTKDISKFIMNDMWKYNPTAGTVIVFPSHLPHTVYPWKGTGHRTVMAFDAKLVMRDA</sequence>
<dbReference type="EMBL" id="LR798231">
    <property type="protein sequence ID" value="CAB5209305.1"/>
    <property type="molecule type" value="Genomic_DNA"/>
</dbReference>
<name>A0A6J5KXU1_9CAUD</name>
<dbReference type="EMBL" id="LR796187">
    <property type="protein sequence ID" value="CAB4125816.1"/>
    <property type="molecule type" value="Genomic_DNA"/>
</dbReference>